<gene>
    <name evidence="1" type="ordered locus">Sta7437_4985</name>
</gene>
<dbReference type="RefSeq" id="WP_015328696.1">
    <property type="nucleotide sequence ID" value="NC_020052.1"/>
</dbReference>
<dbReference type="AlphaFoldDB" id="K9Y0Q6"/>
<reference evidence="2" key="1">
    <citation type="journal article" date="2013" name="Proc. Natl. Acad. Sci. U.S.A.">
        <title>Improving the coverage of the cyanobacterial phylum using diversity-driven genome sequencing.</title>
        <authorList>
            <person name="Shih P.M."/>
            <person name="Wu D."/>
            <person name="Latifi A."/>
            <person name="Axen S.D."/>
            <person name="Fewer D.P."/>
            <person name="Talla E."/>
            <person name="Calteau A."/>
            <person name="Cai F."/>
            <person name="Tandeau de Marsac N."/>
            <person name="Rippka R."/>
            <person name="Herdman M."/>
            <person name="Sivonen K."/>
            <person name="Coursin T."/>
            <person name="Laurent T."/>
            <person name="Goodwin L."/>
            <person name="Nolan M."/>
            <person name="Davenport K.W."/>
            <person name="Han C.S."/>
            <person name="Rubin E.M."/>
            <person name="Eisen J.A."/>
            <person name="Woyke T."/>
            <person name="Gugger M."/>
            <person name="Kerfeld C.A."/>
        </authorList>
    </citation>
    <scope>NUCLEOTIDE SEQUENCE [LARGE SCALE GENOMIC DNA]</scope>
    <source>
        <strain evidence="2">ATCC 29371 / PCC 7437</strain>
        <plasmid evidence="2">Plasmid pSTA7437.04</plasmid>
    </source>
</reference>
<geneLocation type="plasmid" evidence="1 2">
    <name>pSTA7437.04</name>
</geneLocation>
<protein>
    <submittedName>
        <fullName evidence="1">Uncharacterized protein</fullName>
    </submittedName>
</protein>
<dbReference type="EMBL" id="CP003657">
    <property type="protein sequence ID" value="AFZ38405.1"/>
    <property type="molecule type" value="Genomic_DNA"/>
</dbReference>
<evidence type="ECO:0000313" key="1">
    <source>
        <dbReference type="EMBL" id="AFZ38405.1"/>
    </source>
</evidence>
<dbReference type="KEGG" id="scs:Sta7437_4985"/>
<dbReference type="HOGENOM" id="CLU_1037911_0_0_3"/>
<evidence type="ECO:0000313" key="2">
    <source>
        <dbReference type="Proteomes" id="UP000010473"/>
    </source>
</evidence>
<dbReference type="Proteomes" id="UP000010473">
    <property type="component" value="Plasmid pSTA7437.04"/>
</dbReference>
<proteinExistence type="predicted"/>
<accession>K9Y0Q6</accession>
<organism evidence="1 2">
    <name type="scientific">Stanieria cyanosphaera (strain ATCC 29371 / PCC 7437)</name>
    <dbReference type="NCBI Taxonomy" id="111780"/>
    <lineage>
        <taxon>Bacteria</taxon>
        <taxon>Bacillati</taxon>
        <taxon>Cyanobacteriota</taxon>
        <taxon>Cyanophyceae</taxon>
        <taxon>Pleurocapsales</taxon>
        <taxon>Dermocarpellaceae</taxon>
        <taxon>Stanieria</taxon>
    </lineage>
</organism>
<keyword evidence="2" id="KW-1185">Reference proteome</keyword>
<keyword evidence="1" id="KW-0614">Plasmid</keyword>
<sequence length="268" mass="31478">MIEPVTELEIEFIKTIYKLPPVKITFFFEASKDQVDHYKLESAYWKCIALGLQAYFSGLSIESFIESQIRFRPNDLMMLNIYKWINLYSLLNFGWSYIESFYIKTPYILLSTYDCPKNKSKPGNPGDSLKFILEQLSYYSFSKCLLPYYVFSPQAFRKEYYIWKKICAKVATNKPLTILEKNTFKTIGSHYDNSLREPYMEGFFFLEHLLEILSKSKNKQIKKLRKDYLISVSECHAEIIKLNHSRNKPSGECWANGKYLVGKKGGYA</sequence>
<name>K9Y0Q6_STAC7</name>